<comment type="caution">
    <text evidence="2">The sequence shown here is derived from an EMBL/GenBank/DDBJ whole genome shotgun (WGS) entry which is preliminary data.</text>
</comment>
<keyword evidence="1" id="KW-0812">Transmembrane</keyword>
<dbReference type="EMBL" id="PFVJ01000002">
    <property type="protein sequence ID" value="PJA90552.1"/>
    <property type="molecule type" value="Genomic_DNA"/>
</dbReference>
<sequence>MKIIRLLISSLFLVLFFILFSWFIEVIISGYFQIGLSEIVYNIILWILLFPFLLFIAKWYFKQDEPTTTKGAVLGISWIVSLVVLELIWGKFFLGLISYVSFVEIFLISVFAGFEFDSVYSKPRKIT</sequence>
<feature type="transmembrane region" description="Helical" evidence="1">
    <location>
        <begin position="72"/>
        <end position="90"/>
    </location>
</feature>
<evidence type="ECO:0000256" key="1">
    <source>
        <dbReference type="SAM" id="Phobius"/>
    </source>
</evidence>
<organism evidence="2 3">
    <name type="scientific">Candidatus Magasanikbacteria bacterium CG_4_9_14_3_um_filter_32_9</name>
    <dbReference type="NCBI Taxonomy" id="1974644"/>
    <lineage>
        <taxon>Bacteria</taxon>
        <taxon>Candidatus Magasanikiibacteriota</taxon>
    </lineage>
</organism>
<protein>
    <submittedName>
        <fullName evidence="2">Uncharacterized protein</fullName>
    </submittedName>
</protein>
<feature type="transmembrane region" description="Helical" evidence="1">
    <location>
        <begin position="96"/>
        <end position="116"/>
    </location>
</feature>
<dbReference type="Proteomes" id="UP000230843">
    <property type="component" value="Unassembled WGS sequence"/>
</dbReference>
<accession>A0A2M7Z7Z7</accession>
<evidence type="ECO:0000313" key="2">
    <source>
        <dbReference type="EMBL" id="PJA90552.1"/>
    </source>
</evidence>
<evidence type="ECO:0000313" key="3">
    <source>
        <dbReference type="Proteomes" id="UP000230843"/>
    </source>
</evidence>
<feature type="transmembrane region" description="Helical" evidence="1">
    <location>
        <begin position="39"/>
        <end position="60"/>
    </location>
</feature>
<proteinExistence type="predicted"/>
<keyword evidence="1" id="KW-0472">Membrane</keyword>
<name>A0A2M7Z7Z7_9BACT</name>
<reference evidence="3" key="1">
    <citation type="submission" date="2017-09" db="EMBL/GenBank/DDBJ databases">
        <title>Depth-based differentiation of microbial function through sediment-hosted aquifers and enrichment of novel symbionts in the deep terrestrial subsurface.</title>
        <authorList>
            <person name="Probst A.J."/>
            <person name="Ladd B."/>
            <person name="Jarett J.K."/>
            <person name="Geller-Mcgrath D.E."/>
            <person name="Sieber C.M.K."/>
            <person name="Emerson J.B."/>
            <person name="Anantharaman K."/>
            <person name="Thomas B.C."/>
            <person name="Malmstrom R."/>
            <person name="Stieglmeier M."/>
            <person name="Klingl A."/>
            <person name="Woyke T."/>
            <person name="Ryan C.M."/>
            <person name="Banfield J.F."/>
        </authorList>
    </citation>
    <scope>NUCLEOTIDE SEQUENCE [LARGE SCALE GENOMIC DNA]</scope>
</reference>
<gene>
    <name evidence="2" type="ORF">CO137_00045</name>
</gene>
<feature type="transmembrane region" description="Helical" evidence="1">
    <location>
        <begin position="12"/>
        <end position="33"/>
    </location>
</feature>
<keyword evidence="1" id="KW-1133">Transmembrane helix</keyword>
<dbReference type="AlphaFoldDB" id="A0A2M7Z7Z7"/>